<dbReference type="InterPro" id="IPR014745">
    <property type="entry name" value="MHC_II_a/b_N"/>
</dbReference>
<feature type="non-terminal residue" evidence="3">
    <location>
        <position position="1"/>
    </location>
</feature>
<protein>
    <submittedName>
        <fullName evidence="3">MHC class II antigen beta</fullName>
    </submittedName>
</protein>
<evidence type="ECO:0000256" key="1">
    <source>
        <dbReference type="ARBA" id="ARBA00023180"/>
    </source>
</evidence>
<accession>E2E2T4</accession>
<reference evidence="3" key="1">
    <citation type="journal article" date="2010" name="BMC Res. Notes">
        <title>Towards the simplification of MHC typing protocols: targeting classical MHC class II genes in a passerine, the pied flycatcher Ficedula hypoleuca.</title>
        <authorList>
            <person name="Canal D."/>
            <person name="Alcaide M."/>
            <person name="Anmarkrud J.A."/>
            <person name="Potti J."/>
        </authorList>
    </citation>
    <scope>NUCLEOTIDE SEQUENCE</scope>
    <source>
        <strain evidence="3">Lase1</strain>
    </source>
</reference>
<evidence type="ECO:0000313" key="3">
    <source>
        <dbReference type="EMBL" id="ADC84456.1"/>
    </source>
</evidence>
<proteinExistence type="predicted"/>
<dbReference type="GO" id="GO:0006955">
    <property type="term" value="P:immune response"/>
    <property type="evidence" value="ECO:0007669"/>
    <property type="project" value="InterPro"/>
</dbReference>
<feature type="domain" description="MHC class II beta chain N-terminal" evidence="2">
    <location>
        <begin position="54"/>
        <end position="87"/>
    </location>
</feature>
<dbReference type="Gene3D" id="3.10.320.10">
    <property type="entry name" value="Class II Histocompatibility Antigen, M Beta Chain, Chain B, domain 1"/>
    <property type="match status" value="1"/>
</dbReference>
<dbReference type="Pfam" id="PF00969">
    <property type="entry name" value="MHC_II_beta"/>
    <property type="match status" value="1"/>
</dbReference>
<dbReference type="AlphaFoldDB" id="E2E2T4"/>
<name>E2E2T4_LANSE</name>
<dbReference type="GO" id="GO:0042613">
    <property type="term" value="C:MHC class II protein complex"/>
    <property type="evidence" value="ECO:0007669"/>
    <property type="project" value="InterPro"/>
</dbReference>
<dbReference type="EMBL" id="GU390285">
    <property type="protein sequence ID" value="ADC84456.1"/>
    <property type="molecule type" value="Genomic_DNA"/>
</dbReference>
<sequence>GFPPATDAELSGGAEWGAGVASGALGLLLGGAGGAPHDLCPAQTGVFREMGKVECHCINGTARVRLVPRHIQHRQQCVHLDSDVGHCGGSPDREKVARCRNSHPERMENMWAA</sequence>
<feature type="non-terminal residue" evidence="3">
    <location>
        <position position="113"/>
    </location>
</feature>
<dbReference type="GO" id="GO:0019882">
    <property type="term" value="P:antigen processing and presentation"/>
    <property type="evidence" value="ECO:0007669"/>
    <property type="project" value="InterPro"/>
</dbReference>
<organism evidence="3">
    <name type="scientific">Lanius senator</name>
    <name type="common">Woodchat shrike</name>
    <dbReference type="NCBI Taxonomy" id="187436"/>
    <lineage>
        <taxon>Eukaryota</taxon>
        <taxon>Metazoa</taxon>
        <taxon>Chordata</taxon>
        <taxon>Craniata</taxon>
        <taxon>Vertebrata</taxon>
        <taxon>Euteleostomi</taxon>
        <taxon>Archelosauria</taxon>
        <taxon>Archosauria</taxon>
        <taxon>Dinosauria</taxon>
        <taxon>Saurischia</taxon>
        <taxon>Theropoda</taxon>
        <taxon>Coelurosauria</taxon>
        <taxon>Aves</taxon>
        <taxon>Neognathae</taxon>
        <taxon>Neoaves</taxon>
        <taxon>Telluraves</taxon>
        <taxon>Australaves</taxon>
        <taxon>Passeriformes</taxon>
        <taxon>Corvoidea</taxon>
        <taxon>Laniidae</taxon>
        <taxon>Lanius</taxon>
    </lineage>
</organism>
<gene>
    <name evidence="3" type="primary">Lase-DAB1</name>
</gene>
<keyword evidence="1" id="KW-0325">Glycoprotein</keyword>
<dbReference type="InterPro" id="IPR011162">
    <property type="entry name" value="MHC_I/II-like_Ag-recog"/>
</dbReference>
<evidence type="ECO:0000259" key="2">
    <source>
        <dbReference type="Pfam" id="PF00969"/>
    </source>
</evidence>
<dbReference type="SUPFAM" id="SSF54452">
    <property type="entry name" value="MHC antigen-recognition domain"/>
    <property type="match status" value="1"/>
</dbReference>
<dbReference type="InterPro" id="IPR000353">
    <property type="entry name" value="MHC_II_b_N"/>
</dbReference>